<organism evidence="1 2">
    <name type="scientific">Malus domestica</name>
    <name type="common">Apple</name>
    <name type="synonym">Pyrus malus</name>
    <dbReference type="NCBI Taxonomy" id="3750"/>
    <lineage>
        <taxon>Eukaryota</taxon>
        <taxon>Viridiplantae</taxon>
        <taxon>Streptophyta</taxon>
        <taxon>Embryophyta</taxon>
        <taxon>Tracheophyta</taxon>
        <taxon>Spermatophyta</taxon>
        <taxon>Magnoliopsida</taxon>
        <taxon>eudicotyledons</taxon>
        <taxon>Gunneridae</taxon>
        <taxon>Pentapetalae</taxon>
        <taxon>rosids</taxon>
        <taxon>fabids</taxon>
        <taxon>Rosales</taxon>
        <taxon>Rosaceae</taxon>
        <taxon>Amygdaloideae</taxon>
        <taxon>Maleae</taxon>
        <taxon>Malus</taxon>
    </lineage>
</organism>
<keyword evidence="2" id="KW-1185">Reference proteome</keyword>
<accession>A0A498JC05</accession>
<dbReference type="AlphaFoldDB" id="A0A498JC05"/>
<dbReference type="Proteomes" id="UP000290289">
    <property type="component" value="Chromosome 8"/>
</dbReference>
<reference evidence="1 2" key="1">
    <citation type="submission" date="2018-10" db="EMBL/GenBank/DDBJ databases">
        <title>A high-quality apple genome assembly.</title>
        <authorList>
            <person name="Hu J."/>
        </authorList>
    </citation>
    <scope>NUCLEOTIDE SEQUENCE [LARGE SCALE GENOMIC DNA]</scope>
    <source>
        <strain evidence="2">cv. HFTH1</strain>
        <tissue evidence="1">Young leaf</tissue>
    </source>
</reference>
<sequence length="265" mass="30310">MPQQPQQMEYPESSPCRRLLKRPIFWSLFFIQTLIVKSYLYLNTRLLKPLSNILSWYHPLLVSRQIIPSPWQILIHPLFPSCHFLPLKLDRHNYSLWRAQFIPLPRSHSLLHFVDGTSHCPPTFLLDAEGQLTADRTLNPTGSDVLLKHEGFSRPIRSFLTQPCYSTELLNLPRGDLCIADFLDRINTLTDQLALSGSPMKTQGLPFKPARLLKISNIEITLTEIEKLTLLNDTVVRGRLFKASAALMHLTITFITSGGSEFISH</sequence>
<proteinExistence type="predicted"/>
<comment type="caution">
    <text evidence="1">The sequence shown here is derived from an EMBL/GenBank/DDBJ whole genome shotgun (WGS) entry which is preliminary data.</text>
</comment>
<dbReference type="PANTHER" id="PTHR47481">
    <property type="match status" value="1"/>
</dbReference>
<name>A0A498JC05_MALDO</name>
<dbReference type="PANTHER" id="PTHR47481:SF22">
    <property type="entry name" value="RETROTRANSPOSON GAG DOMAIN-CONTAINING PROTEIN"/>
    <property type="match status" value="1"/>
</dbReference>
<protein>
    <submittedName>
        <fullName evidence="1">Uncharacterized protein</fullName>
    </submittedName>
</protein>
<evidence type="ECO:0000313" key="2">
    <source>
        <dbReference type="Proteomes" id="UP000290289"/>
    </source>
</evidence>
<dbReference type="EMBL" id="RDQH01000334">
    <property type="protein sequence ID" value="RXH91333.1"/>
    <property type="molecule type" value="Genomic_DNA"/>
</dbReference>
<evidence type="ECO:0000313" key="1">
    <source>
        <dbReference type="EMBL" id="RXH91333.1"/>
    </source>
</evidence>
<gene>
    <name evidence="1" type="ORF">DVH24_020356</name>
</gene>